<evidence type="ECO:0000313" key="7">
    <source>
        <dbReference type="EMBL" id="WPB04135.1"/>
    </source>
</evidence>
<organism evidence="6 8">
    <name type="scientific">Cercospora beticola</name>
    <name type="common">Sugarbeet leaf spot fungus</name>
    <dbReference type="NCBI Taxonomy" id="122368"/>
    <lineage>
        <taxon>Eukaryota</taxon>
        <taxon>Fungi</taxon>
        <taxon>Dikarya</taxon>
        <taxon>Ascomycota</taxon>
        <taxon>Pezizomycotina</taxon>
        <taxon>Dothideomycetes</taxon>
        <taxon>Dothideomycetidae</taxon>
        <taxon>Mycosphaerellales</taxon>
        <taxon>Mycosphaerellaceae</taxon>
        <taxon>Cercospora</taxon>
    </lineage>
</organism>
<keyword evidence="3" id="KW-0949">S-adenosyl-L-methionine</keyword>
<dbReference type="Proteomes" id="UP001302367">
    <property type="component" value="Chromosome 5"/>
</dbReference>
<dbReference type="Gene3D" id="1.10.10.10">
    <property type="entry name" value="Winged helix-like DNA-binding domain superfamily/Winged helix DNA-binding domain"/>
    <property type="match status" value="1"/>
</dbReference>
<feature type="active site" description="Proton acceptor" evidence="4">
    <location>
        <position position="302"/>
    </location>
</feature>
<evidence type="ECO:0000313" key="6">
    <source>
        <dbReference type="EMBL" id="PIB02794.1"/>
    </source>
</evidence>
<evidence type="ECO:0000256" key="3">
    <source>
        <dbReference type="ARBA" id="ARBA00022691"/>
    </source>
</evidence>
<dbReference type="SUPFAM" id="SSF53335">
    <property type="entry name" value="S-adenosyl-L-methionine-dependent methyltransferases"/>
    <property type="match status" value="1"/>
</dbReference>
<dbReference type="InterPro" id="IPR029063">
    <property type="entry name" value="SAM-dependent_MTases_sf"/>
</dbReference>
<keyword evidence="2 6" id="KW-0808">Transferase</keyword>
<keyword evidence="9" id="KW-1185">Reference proteome</keyword>
<dbReference type="Pfam" id="PF00891">
    <property type="entry name" value="Methyltransf_2"/>
    <property type="match status" value="1"/>
</dbReference>
<evidence type="ECO:0000259" key="5">
    <source>
        <dbReference type="Pfam" id="PF00891"/>
    </source>
</evidence>
<feature type="domain" description="O-methyltransferase C-terminal" evidence="5">
    <location>
        <begin position="229"/>
        <end position="372"/>
    </location>
</feature>
<evidence type="ECO:0000256" key="4">
    <source>
        <dbReference type="PIRSR" id="PIRSR005739-1"/>
    </source>
</evidence>
<dbReference type="InterPro" id="IPR016461">
    <property type="entry name" value="COMT-like"/>
</dbReference>
<dbReference type="Proteomes" id="UP000230605">
    <property type="component" value="Chromosome 10"/>
</dbReference>
<evidence type="ECO:0000313" key="9">
    <source>
        <dbReference type="Proteomes" id="UP001302367"/>
    </source>
</evidence>
<name>A0A2G5IE53_CERBT</name>
<accession>A0A2G5IE53</accession>
<dbReference type="Gene3D" id="3.40.50.150">
    <property type="entry name" value="Vaccinia Virus protein VP39"/>
    <property type="match status" value="1"/>
</dbReference>
<evidence type="ECO:0000256" key="1">
    <source>
        <dbReference type="ARBA" id="ARBA00022603"/>
    </source>
</evidence>
<evidence type="ECO:0000313" key="8">
    <source>
        <dbReference type="Proteomes" id="UP000230605"/>
    </source>
</evidence>
<dbReference type="EMBL" id="LKMD01000099">
    <property type="protein sequence ID" value="PIB02794.1"/>
    <property type="molecule type" value="Genomic_DNA"/>
</dbReference>
<reference evidence="6 8" key="1">
    <citation type="submission" date="2015-10" db="EMBL/GenBank/DDBJ databases">
        <title>The cercosporin biosynthetic gene cluster was horizontally transferred to several fungal lineages and shown to be expanded in Cercospora beticola based on microsynteny with recipient genomes.</title>
        <authorList>
            <person name="De Jonge R."/>
            <person name="Ebert M.K."/>
            <person name="Suttle J.C."/>
            <person name="Jurick Ii W.M."/>
            <person name="Secor G.A."/>
            <person name="Thomma B.P."/>
            <person name="Van De Peer Y."/>
            <person name="Bolton M.D."/>
        </authorList>
    </citation>
    <scope>NUCLEOTIDE SEQUENCE [LARGE SCALE GENOMIC DNA]</scope>
    <source>
        <strain evidence="6 8">09-40</strain>
    </source>
</reference>
<evidence type="ECO:0000256" key="2">
    <source>
        <dbReference type="ARBA" id="ARBA00022679"/>
    </source>
</evidence>
<dbReference type="AlphaFoldDB" id="A0A2G5IE53"/>
<dbReference type="InterPro" id="IPR001077">
    <property type="entry name" value="COMT_C"/>
</dbReference>
<dbReference type="SUPFAM" id="SSF46785">
    <property type="entry name" value="Winged helix' DNA-binding domain"/>
    <property type="match status" value="1"/>
</dbReference>
<protein>
    <submittedName>
        <fullName evidence="6">Demethylsterigmatocystin 6-O-methyltransferase</fullName>
    </submittedName>
</protein>
<dbReference type="PANTHER" id="PTHR43712">
    <property type="entry name" value="PUTATIVE (AFU_ORTHOLOGUE AFUA_4G14580)-RELATED"/>
    <property type="match status" value="1"/>
</dbReference>
<keyword evidence="1 6" id="KW-0489">Methyltransferase</keyword>
<dbReference type="InterPro" id="IPR036390">
    <property type="entry name" value="WH_DNA-bd_sf"/>
</dbReference>
<sequence>MATSSETFASLQLLADTATNTSFQDECERRNAVQLAYKLLSKIETPWETISRMLMIDPFAIAALKTLINLQLFEKWQPVGSAKSLNELAQITGCDSRLLYRLLLTMVPHHWLEYCSETHTFKLTRFTQALQDKSLAAAMTFHSHVVSPAATKMPEFLAATQYANPADPEHALWRYHSGSELVPWFQQNSEAFVSLHHVMRLRGNHSAKWTEFYPWKENIVDRLEPGTVAFVDIGGGVGQDSEALRCKAPQNFPAGSIVLQDLTEVVDRAEAAGESIVRTSHNFFEPQPVLEAAVYFMHLVLHDWPDDEAKKILANLKPAFRRGYSRLLINDIVLSASMDTMVSASDLHMIMNGAQERTKEEWQSLLESSGFRITKWYFSPLSEQALIEAELA</sequence>
<dbReference type="GO" id="GO:0008171">
    <property type="term" value="F:O-methyltransferase activity"/>
    <property type="evidence" value="ECO:0007669"/>
    <property type="project" value="InterPro"/>
</dbReference>
<dbReference type="InterPro" id="IPR036388">
    <property type="entry name" value="WH-like_DNA-bd_sf"/>
</dbReference>
<reference evidence="7 9" key="2">
    <citation type="submission" date="2023-09" db="EMBL/GenBank/DDBJ databases">
        <title>Complete-Gapless Cercospora beticola genome.</title>
        <authorList>
            <person name="Wyatt N.A."/>
            <person name="Spanner R.E."/>
            <person name="Bolton M.D."/>
        </authorList>
    </citation>
    <scope>NUCLEOTIDE SEQUENCE [LARGE SCALE GENOMIC DNA]</scope>
    <source>
        <strain evidence="7">Cb09-40</strain>
    </source>
</reference>
<dbReference type="PANTHER" id="PTHR43712:SF17">
    <property type="entry name" value="O-METHYLTRANSFERASE"/>
    <property type="match status" value="1"/>
</dbReference>
<dbReference type="PIRSF" id="PIRSF005739">
    <property type="entry name" value="O-mtase"/>
    <property type="match status" value="1"/>
</dbReference>
<dbReference type="PROSITE" id="PS51683">
    <property type="entry name" value="SAM_OMT_II"/>
    <property type="match status" value="1"/>
</dbReference>
<dbReference type="GO" id="GO:0032259">
    <property type="term" value="P:methylation"/>
    <property type="evidence" value="ECO:0007669"/>
    <property type="project" value="UniProtKB-KW"/>
</dbReference>
<gene>
    <name evidence="6" type="ORF">CB0940_11776</name>
    <name evidence="7" type="ORF">RHO25_008779</name>
</gene>
<dbReference type="OrthoDB" id="1535081at2759"/>
<proteinExistence type="predicted"/>
<dbReference type="EMBL" id="CP134188">
    <property type="protein sequence ID" value="WPB04135.1"/>
    <property type="molecule type" value="Genomic_DNA"/>
</dbReference>